<reference evidence="1 2" key="1">
    <citation type="submission" date="2022-02" db="EMBL/GenBank/DDBJ databases">
        <title>The car tank lid bacteriome: a reservoir of bacteria with potential in bioremediation of fuel.</title>
        <authorList>
            <person name="Vidal-Verdu A."/>
            <person name="Gomez-Martinez D."/>
            <person name="Latorre-Perez A."/>
            <person name="Pereto J."/>
            <person name="Porcar M."/>
        </authorList>
    </citation>
    <scope>NUCLEOTIDE SEQUENCE [LARGE SCALE GENOMIC DNA]</scope>
    <source>
        <strain evidence="1 2">4D.3</strain>
    </source>
</reference>
<sequence>MTPAGVVELTDWRRRVAELYAAVRHEADPATGHATWRAGRDALFRTHPQSPLAVDDPLRTTGLPCWPYDPALRFEVPLRPAPPATLELDTGTDGTTTMERAGVLEVPGVGALDAWWLAQYGGGLFVPLRDGTAGAETYGGGRYLLDTAKGADLGSLDGRVVLDLNFAYHPSCRYDPAWTCPLAPAGNRVTVPVRAGERLA</sequence>
<dbReference type="PANTHER" id="PTHR41913:SF1">
    <property type="entry name" value="DUF1684 DOMAIN-CONTAINING PROTEIN"/>
    <property type="match status" value="1"/>
</dbReference>
<proteinExistence type="predicted"/>
<dbReference type="EMBL" id="JALQCY010000006">
    <property type="protein sequence ID" value="MCK9795482.1"/>
    <property type="molecule type" value="Genomic_DNA"/>
</dbReference>
<name>A0ABT0J7K8_9MICO</name>
<gene>
    <name evidence="1" type="ORF">M1843_17195</name>
</gene>
<dbReference type="Pfam" id="PF07920">
    <property type="entry name" value="DUF1684"/>
    <property type="match status" value="1"/>
</dbReference>
<comment type="caution">
    <text evidence="1">The sequence shown here is derived from an EMBL/GenBank/DDBJ whole genome shotgun (WGS) entry which is preliminary data.</text>
</comment>
<organism evidence="1 2">
    <name type="scientific">Isoptericola peretonis</name>
    <dbReference type="NCBI Taxonomy" id="2918523"/>
    <lineage>
        <taxon>Bacteria</taxon>
        <taxon>Bacillati</taxon>
        <taxon>Actinomycetota</taxon>
        <taxon>Actinomycetes</taxon>
        <taxon>Micrococcales</taxon>
        <taxon>Promicromonosporaceae</taxon>
        <taxon>Isoptericola</taxon>
    </lineage>
</organism>
<evidence type="ECO:0000313" key="2">
    <source>
        <dbReference type="Proteomes" id="UP001651050"/>
    </source>
</evidence>
<dbReference type="InterPro" id="IPR012467">
    <property type="entry name" value="DUF1684"/>
</dbReference>
<keyword evidence="2" id="KW-1185">Reference proteome</keyword>
<accession>A0ABT0J7K8</accession>
<dbReference type="PANTHER" id="PTHR41913">
    <property type="entry name" value="DUF1684 DOMAIN-CONTAINING PROTEIN"/>
    <property type="match status" value="1"/>
</dbReference>
<protein>
    <submittedName>
        <fullName evidence="1">DUF1684 domain-containing protein</fullName>
    </submittedName>
</protein>
<evidence type="ECO:0000313" key="1">
    <source>
        <dbReference type="EMBL" id="MCK9795482.1"/>
    </source>
</evidence>
<dbReference type="Proteomes" id="UP001651050">
    <property type="component" value="Unassembled WGS sequence"/>
</dbReference>
<dbReference type="RefSeq" id="WP_416345344.1">
    <property type="nucleotide sequence ID" value="NZ_JALQCY010000006.1"/>
</dbReference>